<comment type="catalytic activity">
    <reaction evidence="9">
        <text>(R)-pantoate + NADP(+) = 2-dehydropantoate + NADPH + H(+)</text>
        <dbReference type="Rhea" id="RHEA:16233"/>
        <dbReference type="ChEBI" id="CHEBI:11561"/>
        <dbReference type="ChEBI" id="CHEBI:15378"/>
        <dbReference type="ChEBI" id="CHEBI:15980"/>
        <dbReference type="ChEBI" id="CHEBI:57783"/>
        <dbReference type="ChEBI" id="CHEBI:58349"/>
        <dbReference type="EC" id="1.1.1.169"/>
    </reaction>
</comment>
<evidence type="ECO:0000313" key="12">
    <source>
        <dbReference type="EMBL" id="OZI63767.1"/>
    </source>
</evidence>
<dbReference type="InterPro" id="IPR013752">
    <property type="entry name" value="KPA_reductase"/>
</dbReference>
<dbReference type="InterPro" id="IPR013332">
    <property type="entry name" value="KPR_N"/>
</dbReference>
<evidence type="ECO:0000256" key="9">
    <source>
        <dbReference type="ARBA" id="ARBA00048793"/>
    </source>
</evidence>
<evidence type="ECO:0000313" key="13">
    <source>
        <dbReference type="Proteomes" id="UP000216354"/>
    </source>
</evidence>
<dbReference type="InterPro" id="IPR008927">
    <property type="entry name" value="6-PGluconate_DH-like_C_sf"/>
</dbReference>
<protein>
    <recommendedName>
        <fullName evidence="4">2-dehydropantoate 2-reductase</fullName>
        <ecNumber evidence="3">1.1.1.169</ecNumber>
    </recommendedName>
    <alternativeName>
        <fullName evidence="8">Ketopantoate reductase</fullName>
    </alternativeName>
</protein>
<keyword evidence="7" id="KW-0560">Oxidoreductase</keyword>
<accession>A0ABX4EXF7</accession>
<name>A0ABX4EXF7_9BORD</name>
<sequence length="386" mass="41260">MRNTQVIVKIWNLNYMSRAPRICFMRRPPDAGITREYGAVKQQEQSQDPIVVWGGGAIGGVVAARLADAGQPVVLVDVVPAHIEAVRARGLEIVGPDGTRTRSPMQACLAEDFRGPVSRVMLSVKGQHTAAAVSAILPHLRDDGWILALQNGLTESTIAELAGAARTMGALVNFASDYLEPGRIQFGGLGSLKVGEIDGGDTDRSRAAAALLQHVDPDASWTPSLMGYKWSKVAIGAMLFTTAMSNDTIVALLAEPRYLPLWRALGSEVVAVARASGVEPAPFDGFAPDAFTPAAGIGAAEAQMQRIADHCRRWVGKPRSGVWRDLAVRKRPTEVDPQITDIVKHGRAHGVATPTVQRLIAMIREMEAGQRGFGNDNLDALMAVAA</sequence>
<dbReference type="Gene3D" id="1.10.1040.10">
    <property type="entry name" value="N-(1-d-carboxylethyl)-l-norvaline Dehydrogenase, domain 2"/>
    <property type="match status" value="1"/>
</dbReference>
<evidence type="ECO:0000256" key="1">
    <source>
        <dbReference type="ARBA" id="ARBA00004994"/>
    </source>
</evidence>
<comment type="pathway">
    <text evidence="1">Cofactor biosynthesis; (R)-pantothenate biosynthesis; (R)-pantoate from 3-methyl-2-oxobutanoate: step 2/2.</text>
</comment>
<evidence type="ECO:0000259" key="11">
    <source>
        <dbReference type="Pfam" id="PF08546"/>
    </source>
</evidence>
<dbReference type="Proteomes" id="UP000216354">
    <property type="component" value="Unassembled WGS sequence"/>
</dbReference>
<evidence type="ECO:0000256" key="4">
    <source>
        <dbReference type="ARBA" id="ARBA00019465"/>
    </source>
</evidence>
<evidence type="ECO:0000256" key="6">
    <source>
        <dbReference type="ARBA" id="ARBA00022857"/>
    </source>
</evidence>
<dbReference type="InterPro" id="IPR013328">
    <property type="entry name" value="6PGD_dom2"/>
</dbReference>
<dbReference type="InterPro" id="IPR050838">
    <property type="entry name" value="Ketopantoate_reductase"/>
</dbReference>
<keyword evidence="6" id="KW-0521">NADP</keyword>
<feature type="domain" description="Ketopantoate reductase N-terminal" evidence="10">
    <location>
        <begin position="50"/>
        <end position="198"/>
    </location>
</feature>
<comment type="similarity">
    <text evidence="2">Belongs to the ketopantoate reductase family.</text>
</comment>
<evidence type="ECO:0000259" key="10">
    <source>
        <dbReference type="Pfam" id="PF02558"/>
    </source>
</evidence>
<organism evidence="12 13">
    <name type="scientific">Bordetella genomosp. 1</name>
    <dbReference type="NCBI Taxonomy" id="1395607"/>
    <lineage>
        <taxon>Bacteria</taxon>
        <taxon>Pseudomonadati</taxon>
        <taxon>Pseudomonadota</taxon>
        <taxon>Betaproteobacteria</taxon>
        <taxon>Burkholderiales</taxon>
        <taxon>Alcaligenaceae</taxon>
        <taxon>Bordetella</taxon>
    </lineage>
</organism>
<keyword evidence="5" id="KW-0566">Pantothenate biosynthesis</keyword>
<dbReference type="EMBL" id="NEVR01000003">
    <property type="protein sequence ID" value="OZI63767.1"/>
    <property type="molecule type" value="Genomic_DNA"/>
</dbReference>
<dbReference type="PANTHER" id="PTHR43765:SF2">
    <property type="entry name" value="2-DEHYDROPANTOATE 2-REDUCTASE"/>
    <property type="match status" value="1"/>
</dbReference>
<reference evidence="12 13" key="1">
    <citation type="submission" date="2017-05" db="EMBL/GenBank/DDBJ databases">
        <title>Complete and WGS of Bordetella genogroups.</title>
        <authorList>
            <person name="Spilker T."/>
            <person name="Lipuma J."/>
        </authorList>
    </citation>
    <scope>NUCLEOTIDE SEQUENCE [LARGE SCALE GENOMIC DNA]</scope>
    <source>
        <strain evidence="12 13">AU9795</strain>
    </source>
</reference>
<proteinExistence type="inferred from homology"/>
<dbReference type="Gene3D" id="3.40.50.720">
    <property type="entry name" value="NAD(P)-binding Rossmann-like Domain"/>
    <property type="match status" value="1"/>
</dbReference>
<dbReference type="PANTHER" id="PTHR43765">
    <property type="entry name" value="2-DEHYDROPANTOATE 2-REDUCTASE-RELATED"/>
    <property type="match status" value="1"/>
</dbReference>
<gene>
    <name evidence="12" type="ORF">CAL27_14255</name>
</gene>
<feature type="domain" description="Ketopantoate reductase C-terminal" evidence="11">
    <location>
        <begin position="225"/>
        <end position="367"/>
    </location>
</feature>
<dbReference type="EC" id="1.1.1.169" evidence="3"/>
<evidence type="ECO:0000256" key="7">
    <source>
        <dbReference type="ARBA" id="ARBA00023002"/>
    </source>
</evidence>
<dbReference type="Pfam" id="PF02558">
    <property type="entry name" value="ApbA"/>
    <property type="match status" value="1"/>
</dbReference>
<evidence type="ECO:0000256" key="5">
    <source>
        <dbReference type="ARBA" id="ARBA00022655"/>
    </source>
</evidence>
<dbReference type="NCBIfam" id="TIGR00745">
    <property type="entry name" value="apbA_panE"/>
    <property type="match status" value="1"/>
</dbReference>
<evidence type="ECO:0000256" key="3">
    <source>
        <dbReference type="ARBA" id="ARBA00013014"/>
    </source>
</evidence>
<dbReference type="InterPro" id="IPR036291">
    <property type="entry name" value="NAD(P)-bd_dom_sf"/>
</dbReference>
<keyword evidence="13" id="KW-1185">Reference proteome</keyword>
<comment type="caution">
    <text evidence="12">The sequence shown here is derived from an EMBL/GenBank/DDBJ whole genome shotgun (WGS) entry which is preliminary data.</text>
</comment>
<dbReference type="Pfam" id="PF08546">
    <property type="entry name" value="ApbA_C"/>
    <property type="match status" value="1"/>
</dbReference>
<evidence type="ECO:0000256" key="2">
    <source>
        <dbReference type="ARBA" id="ARBA00007870"/>
    </source>
</evidence>
<evidence type="ECO:0000256" key="8">
    <source>
        <dbReference type="ARBA" id="ARBA00032024"/>
    </source>
</evidence>
<dbReference type="InterPro" id="IPR003710">
    <property type="entry name" value="ApbA"/>
</dbReference>
<dbReference type="SUPFAM" id="SSF51735">
    <property type="entry name" value="NAD(P)-binding Rossmann-fold domains"/>
    <property type="match status" value="1"/>
</dbReference>
<dbReference type="SUPFAM" id="SSF48179">
    <property type="entry name" value="6-phosphogluconate dehydrogenase C-terminal domain-like"/>
    <property type="match status" value="1"/>
</dbReference>